<dbReference type="Proteomes" id="UP000032142">
    <property type="component" value="Unassembled WGS sequence"/>
</dbReference>
<evidence type="ECO:0000313" key="1">
    <source>
        <dbReference type="EMBL" id="KHF99885.1"/>
    </source>
</evidence>
<protein>
    <submittedName>
        <fullName evidence="1">Uncharacterized protein</fullName>
    </submittedName>
</protein>
<reference evidence="2" key="1">
    <citation type="submission" date="2014-09" db="EMBL/GenBank/DDBJ databases">
        <authorList>
            <person name="Mudge J."/>
            <person name="Ramaraj T."/>
            <person name="Lindquist I.E."/>
            <person name="Bharti A.K."/>
            <person name="Sundararajan A."/>
            <person name="Cameron C.T."/>
            <person name="Woodward J.E."/>
            <person name="May G.D."/>
            <person name="Brubaker C."/>
            <person name="Broadhvest J."/>
            <person name="Wilkins T.A."/>
        </authorList>
    </citation>
    <scope>NUCLEOTIDE SEQUENCE</scope>
    <source>
        <strain evidence="2">cv. AKA8401</strain>
    </source>
</reference>
<gene>
    <name evidence="1" type="ORF">F383_38665</name>
</gene>
<name>A0A0B0MLT6_GOSAR</name>
<evidence type="ECO:0000313" key="2">
    <source>
        <dbReference type="Proteomes" id="UP000032142"/>
    </source>
</evidence>
<comment type="caution">
    <text evidence="1">The sequence shown here is derived from an EMBL/GenBank/DDBJ whole genome shotgun (WGS) entry which is preliminary data.</text>
</comment>
<proteinExistence type="predicted"/>
<sequence>MLLIEMLKC</sequence>
<organism evidence="1 2">
    <name type="scientific">Gossypium arboreum</name>
    <name type="common">Tree cotton</name>
    <name type="synonym">Gossypium nanking</name>
    <dbReference type="NCBI Taxonomy" id="29729"/>
    <lineage>
        <taxon>Eukaryota</taxon>
        <taxon>Viridiplantae</taxon>
        <taxon>Streptophyta</taxon>
        <taxon>Embryophyta</taxon>
        <taxon>Tracheophyta</taxon>
        <taxon>Spermatophyta</taxon>
        <taxon>Magnoliopsida</taxon>
        <taxon>eudicotyledons</taxon>
        <taxon>Gunneridae</taxon>
        <taxon>Pentapetalae</taxon>
        <taxon>rosids</taxon>
        <taxon>malvids</taxon>
        <taxon>Malvales</taxon>
        <taxon>Malvaceae</taxon>
        <taxon>Malvoideae</taxon>
        <taxon>Gossypium</taxon>
    </lineage>
</organism>
<keyword evidence="2" id="KW-1185">Reference proteome</keyword>
<dbReference type="EMBL" id="JRRC01100509">
    <property type="protein sequence ID" value="KHF99885.1"/>
    <property type="molecule type" value="Genomic_DNA"/>
</dbReference>
<accession>A0A0B0MLT6</accession>